<comment type="caution">
    <text evidence="3">The sequence shown here is derived from an EMBL/GenBank/DDBJ whole genome shotgun (WGS) entry which is preliminary data.</text>
</comment>
<organism evidence="3 4">
    <name type="scientific">Streptomyces luteolus</name>
    <dbReference type="NCBI Taxonomy" id="3043615"/>
    <lineage>
        <taxon>Bacteria</taxon>
        <taxon>Bacillati</taxon>
        <taxon>Actinomycetota</taxon>
        <taxon>Actinomycetes</taxon>
        <taxon>Kitasatosporales</taxon>
        <taxon>Streptomycetaceae</taxon>
        <taxon>Streptomyces</taxon>
    </lineage>
</organism>
<name>A0ABT6SWY6_9ACTN</name>
<dbReference type="SUPFAM" id="SSF48613">
    <property type="entry name" value="Heme oxygenase-like"/>
    <property type="match status" value="1"/>
</dbReference>
<reference evidence="3 4" key="1">
    <citation type="submission" date="2023-05" db="EMBL/GenBank/DDBJ databases">
        <title>Draft genome sequence of Streptomyces sp. B-S-A12 isolated from a cave soil in Thailand.</title>
        <authorList>
            <person name="Chamroensaksri N."/>
            <person name="Muangham S."/>
        </authorList>
    </citation>
    <scope>NUCLEOTIDE SEQUENCE [LARGE SCALE GENOMIC DNA]</scope>
    <source>
        <strain evidence="3 4">B-S-A12</strain>
    </source>
</reference>
<dbReference type="RefSeq" id="WP_282535267.1">
    <property type="nucleotide sequence ID" value="NZ_JASCIS010000010.1"/>
</dbReference>
<gene>
    <name evidence="3" type="ORF">QIT00_12485</name>
</gene>
<sequence>MTHTAAAVLAATTAELSPDPARNAFVAEVEQGTARQIAISTLTLEQRHVIPSDRRAFAHLAERAAALGAPASAAFFATLAEGERTAADHLAPLAAACGLDAAAIDAYEPLPGCQAYPSYVARLALTGHPAEVVLALSANFAAWGDSCARIGHGLRGHYGYDDDSCAFFDFFAAPAPALAEQAEAAVQEGLDGVDGLDVSAACRSGRLLQSYERLFWDTLAGLA</sequence>
<evidence type="ECO:0000313" key="4">
    <source>
        <dbReference type="Proteomes" id="UP001237105"/>
    </source>
</evidence>
<evidence type="ECO:0000256" key="1">
    <source>
        <dbReference type="ARBA" id="ARBA00004948"/>
    </source>
</evidence>
<feature type="domain" description="Thiaminase-2/PQQC" evidence="2">
    <location>
        <begin position="76"/>
        <end position="217"/>
    </location>
</feature>
<dbReference type="Pfam" id="PF03070">
    <property type="entry name" value="TENA_THI-4"/>
    <property type="match status" value="1"/>
</dbReference>
<comment type="pathway">
    <text evidence="1">Cofactor biosynthesis; thiamine diphosphate biosynthesis.</text>
</comment>
<protein>
    <submittedName>
        <fullName evidence="3">Transcriptional regulator</fullName>
    </submittedName>
</protein>
<evidence type="ECO:0000313" key="3">
    <source>
        <dbReference type="EMBL" id="MDI3419364.1"/>
    </source>
</evidence>
<dbReference type="InterPro" id="IPR016084">
    <property type="entry name" value="Haem_Oase-like_multi-hlx"/>
</dbReference>
<proteinExistence type="predicted"/>
<dbReference type="EMBL" id="JASCIS010000010">
    <property type="protein sequence ID" value="MDI3419364.1"/>
    <property type="molecule type" value="Genomic_DNA"/>
</dbReference>
<dbReference type="InterPro" id="IPR004305">
    <property type="entry name" value="Thiaminase-2/PQQC"/>
</dbReference>
<dbReference type="Gene3D" id="1.20.910.10">
    <property type="entry name" value="Heme oxygenase-like"/>
    <property type="match status" value="1"/>
</dbReference>
<evidence type="ECO:0000259" key="2">
    <source>
        <dbReference type="Pfam" id="PF03070"/>
    </source>
</evidence>
<keyword evidence="4" id="KW-1185">Reference proteome</keyword>
<dbReference type="Proteomes" id="UP001237105">
    <property type="component" value="Unassembled WGS sequence"/>
</dbReference>
<accession>A0ABT6SWY6</accession>